<accession>A0A8T2NDX2</accession>
<feature type="region of interest" description="Disordered" evidence="1">
    <location>
        <begin position="65"/>
        <end position="114"/>
    </location>
</feature>
<organism evidence="2 3">
    <name type="scientific">Albula glossodonta</name>
    <name type="common">roundjaw bonefish</name>
    <dbReference type="NCBI Taxonomy" id="121402"/>
    <lineage>
        <taxon>Eukaryota</taxon>
        <taxon>Metazoa</taxon>
        <taxon>Chordata</taxon>
        <taxon>Craniata</taxon>
        <taxon>Vertebrata</taxon>
        <taxon>Euteleostomi</taxon>
        <taxon>Actinopterygii</taxon>
        <taxon>Neopterygii</taxon>
        <taxon>Teleostei</taxon>
        <taxon>Albuliformes</taxon>
        <taxon>Albulidae</taxon>
        <taxon>Albula</taxon>
    </lineage>
</organism>
<dbReference type="PANTHER" id="PTHR28594">
    <property type="entry name" value="ATR-INTERACTING PROTEIN"/>
    <property type="match status" value="1"/>
</dbReference>
<dbReference type="Proteomes" id="UP000824540">
    <property type="component" value="Unassembled WGS sequence"/>
</dbReference>
<gene>
    <name evidence="2" type="ORF">JZ751_029818</name>
</gene>
<sequence length="297" mass="32841">MECPPSKRLKGLNYGAPCTSDPFGDDGDFTQDDLEEIDIMASQAYTGDVGVAASKDTLGTAMHLPGVQSKEGRKTFTLDGRSNPGNSNTGSTYQPPTVEASRKKQQFKSDRGDLSYGRLEAQQTELRKKLMEVEEKLLMKDGEIRVLRDSIRHAQQEQEHERQAQLVLEKERAQVQSLQSELHFKDAEMNEMKSKLQTSERGNKRIASSTARQSPRRCWPAGLAQDGCAAGGASSGAPPAVSPFLTKESFAAQLSRRPSPAKTDRVSLSSAEGRQLLNICVRACVRERQRERYCVSF</sequence>
<reference evidence="2" key="1">
    <citation type="thesis" date="2021" institute="BYU ScholarsArchive" country="Provo, UT, USA">
        <title>Applications of and Algorithms for Genome Assembly and Genomic Analyses with an Emphasis on Marine Teleosts.</title>
        <authorList>
            <person name="Pickett B.D."/>
        </authorList>
    </citation>
    <scope>NUCLEOTIDE SEQUENCE</scope>
    <source>
        <strain evidence="2">HI-2016</strain>
    </source>
</reference>
<dbReference type="InterPro" id="IPR033349">
    <property type="entry name" value="ATRIP"/>
</dbReference>
<dbReference type="GO" id="GO:0006281">
    <property type="term" value="P:DNA repair"/>
    <property type="evidence" value="ECO:0007669"/>
    <property type="project" value="TreeGrafter"/>
</dbReference>
<keyword evidence="3" id="KW-1185">Reference proteome</keyword>
<dbReference type="PANTHER" id="PTHR28594:SF1">
    <property type="entry name" value="ATR-INTERACTING PROTEIN"/>
    <property type="match status" value="1"/>
</dbReference>
<feature type="compositionally biased region" description="Polar residues" evidence="1">
    <location>
        <begin position="195"/>
        <end position="213"/>
    </location>
</feature>
<dbReference type="OrthoDB" id="6428926at2759"/>
<feature type="region of interest" description="Disordered" evidence="1">
    <location>
        <begin position="194"/>
        <end position="216"/>
    </location>
</feature>
<dbReference type="AlphaFoldDB" id="A0A8T2NDX2"/>
<comment type="caution">
    <text evidence="2">The sequence shown here is derived from an EMBL/GenBank/DDBJ whole genome shotgun (WGS) entry which is preliminary data.</text>
</comment>
<proteinExistence type="predicted"/>
<dbReference type="EMBL" id="JAFBMS010000096">
    <property type="protein sequence ID" value="KAG9337051.1"/>
    <property type="molecule type" value="Genomic_DNA"/>
</dbReference>
<name>A0A8T2NDX2_9TELE</name>
<feature type="region of interest" description="Disordered" evidence="1">
    <location>
        <begin position="1"/>
        <end position="30"/>
    </location>
</feature>
<evidence type="ECO:0000313" key="3">
    <source>
        <dbReference type="Proteomes" id="UP000824540"/>
    </source>
</evidence>
<evidence type="ECO:0000256" key="1">
    <source>
        <dbReference type="SAM" id="MobiDB-lite"/>
    </source>
</evidence>
<dbReference type="GO" id="GO:0000077">
    <property type="term" value="P:DNA damage checkpoint signaling"/>
    <property type="evidence" value="ECO:0007669"/>
    <property type="project" value="InterPro"/>
</dbReference>
<protein>
    <submittedName>
        <fullName evidence="2">Uncharacterized protein</fullName>
    </submittedName>
</protein>
<evidence type="ECO:0000313" key="2">
    <source>
        <dbReference type="EMBL" id="KAG9337051.1"/>
    </source>
</evidence>
<feature type="compositionally biased region" description="Polar residues" evidence="1">
    <location>
        <begin position="83"/>
        <end position="95"/>
    </location>
</feature>